<sequence>MNGSILNGIFEFECSFLEKPTSPVNDTSLAKPSGKKLHQKKNSKLRSPSNARPPSDADARSAGNETPMKTLKKLQSGTARPYSSNKTSRCTNLCEKKPKNFYFSSSPLS</sequence>
<protein>
    <submittedName>
        <fullName evidence="2">(northern house mosquito) hypothetical protein</fullName>
    </submittedName>
</protein>
<organism evidence="2">
    <name type="scientific">Culex pipiens</name>
    <name type="common">House mosquito</name>
    <dbReference type="NCBI Taxonomy" id="7175"/>
    <lineage>
        <taxon>Eukaryota</taxon>
        <taxon>Metazoa</taxon>
        <taxon>Ecdysozoa</taxon>
        <taxon>Arthropoda</taxon>
        <taxon>Hexapoda</taxon>
        <taxon>Insecta</taxon>
        <taxon>Pterygota</taxon>
        <taxon>Neoptera</taxon>
        <taxon>Endopterygota</taxon>
        <taxon>Diptera</taxon>
        <taxon>Nematocera</taxon>
        <taxon>Culicoidea</taxon>
        <taxon>Culicidae</taxon>
        <taxon>Culicinae</taxon>
        <taxon>Culicini</taxon>
        <taxon>Culex</taxon>
        <taxon>Culex</taxon>
    </lineage>
</organism>
<evidence type="ECO:0000256" key="1">
    <source>
        <dbReference type="SAM" id="MobiDB-lite"/>
    </source>
</evidence>
<reference evidence="2" key="1">
    <citation type="submission" date="2021-05" db="EMBL/GenBank/DDBJ databases">
        <authorList>
            <person name="Alioto T."/>
            <person name="Alioto T."/>
            <person name="Gomez Garrido J."/>
        </authorList>
    </citation>
    <scope>NUCLEOTIDE SEQUENCE</scope>
</reference>
<dbReference type="AlphaFoldDB" id="A0A8D8CCD1"/>
<name>A0A8D8CCD1_CULPI</name>
<feature type="compositionally biased region" description="Basic residues" evidence="1">
    <location>
        <begin position="33"/>
        <end position="44"/>
    </location>
</feature>
<evidence type="ECO:0000313" key="2">
    <source>
        <dbReference type="EMBL" id="CAG6490787.1"/>
    </source>
</evidence>
<accession>A0A8D8CCD1</accession>
<feature type="compositionally biased region" description="Polar residues" evidence="1">
    <location>
        <begin position="73"/>
        <end position="90"/>
    </location>
</feature>
<proteinExistence type="predicted"/>
<dbReference type="EMBL" id="HBUE01116955">
    <property type="protein sequence ID" value="CAG6490787.1"/>
    <property type="molecule type" value="Transcribed_RNA"/>
</dbReference>
<feature type="region of interest" description="Disordered" evidence="1">
    <location>
        <begin position="21"/>
        <end position="90"/>
    </location>
</feature>